<dbReference type="InterPro" id="IPR000415">
    <property type="entry name" value="Nitroreductase-like"/>
</dbReference>
<evidence type="ECO:0000256" key="2">
    <source>
        <dbReference type="ARBA" id="ARBA00023002"/>
    </source>
</evidence>
<keyword evidence="2" id="KW-0560">Oxidoreductase</keyword>
<feature type="domain" description="Nitroreductase" evidence="3">
    <location>
        <begin position="12"/>
        <end position="198"/>
    </location>
</feature>
<dbReference type="CDD" id="cd02062">
    <property type="entry name" value="Nitro_FMN_reductase"/>
    <property type="match status" value="1"/>
</dbReference>
<evidence type="ECO:0000313" key="4">
    <source>
        <dbReference type="EMBL" id="CAB4877911.1"/>
    </source>
</evidence>
<evidence type="ECO:0000256" key="1">
    <source>
        <dbReference type="ARBA" id="ARBA00007118"/>
    </source>
</evidence>
<sequence>MELRDALRTTGAIRDFRDAPVADDVLQAILDDARFAPSGGNRQAWHLIVVKDHATRVALRDLYLDGWHDYIAHHLAGLLPFSPLASDEDRRAAEAKRADAEALSQPTGFAERLDKSPVLLVLLADLSALAAIDRDLGRYTITGGASIYPFAWSILLAAREHGLGGVMTTIATRNEPAVQELLGVPSHFATASVIALGYPVKEFTKLKRHEVASFTTVDRYDGPAF</sequence>
<reference evidence="4" key="1">
    <citation type="submission" date="2020-05" db="EMBL/GenBank/DDBJ databases">
        <authorList>
            <person name="Chiriac C."/>
            <person name="Salcher M."/>
            <person name="Ghai R."/>
            <person name="Kavagutti S V."/>
        </authorList>
    </citation>
    <scope>NUCLEOTIDE SEQUENCE</scope>
</reference>
<name>A0A6J7E5G5_9ZZZZ</name>
<dbReference type="Pfam" id="PF00881">
    <property type="entry name" value="Nitroreductase"/>
    <property type="match status" value="1"/>
</dbReference>
<dbReference type="EMBL" id="CAFBLN010000072">
    <property type="protein sequence ID" value="CAB4877911.1"/>
    <property type="molecule type" value="Genomic_DNA"/>
</dbReference>
<dbReference type="PANTHER" id="PTHR43673">
    <property type="entry name" value="NAD(P)H NITROREDUCTASE YDGI-RELATED"/>
    <property type="match status" value="1"/>
</dbReference>
<organism evidence="4">
    <name type="scientific">freshwater metagenome</name>
    <dbReference type="NCBI Taxonomy" id="449393"/>
    <lineage>
        <taxon>unclassified sequences</taxon>
        <taxon>metagenomes</taxon>
        <taxon>ecological metagenomes</taxon>
    </lineage>
</organism>
<dbReference type="InterPro" id="IPR029479">
    <property type="entry name" value="Nitroreductase"/>
</dbReference>
<comment type="similarity">
    <text evidence="1">Belongs to the nitroreductase family.</text>
</comment>
<dbReference type="Gene3D" id="3.40.109.10">
    <property type="entry name" value="NADH Oxidase"/>
    <property type="match status" value="1"/>
</dbReference>
<dbReference type="PANTHER" id="PTHR43673:SF10">
    <property type="entry name" value="NADH DEHYDROGENASE_NAD(P)H NITROREDUCTASE XCC3605-RELATED"/>
    <property type="match status" value="1"/>
</dbReference>
<dbReference type="AlphaFoldDB" id="A0A6J7E5G5"/>
<gene>
    <name evidence="4" type="ORF">UFOPK3381_01177</name>
</gene>
<dbReference type="GO" id="GO:0016491">
    <property type="term" value="F:oxidoreductase activity"/>
    <property type="evidence" value="ECO:0007669"/>
    <property type="project" value="UniProtKB-KW"/>
</dbReference>
<protein>
    <submittedName>
        <fullName evidence="4">Unannotated protein</fullName>
    </submittedName>
</protein>
<proteinExistence type="inferred from homology"/>
<accession>A0A6J7E5G5</accession>
<evidence type="ECO:0000259" key="3">
    <source>
        <dbReference type="Pfam" id="PF00881"/>
    </source>
</evidence>
<dbReference type="SUPFAM" id="SSF55469">
    <property type="entry name" value="FMN-dependent nitroreductase-like"/>
    <property type="match status" value="1"/>
</dbReference>